<organism evidence="2 3">
    <name type="scientific">Colletotrichum karsti</name>
    <dbReference type="NCBI Taxonomy" id="1095194"/>
    <lineage>
        <taxon>Eukaryota</taxon>
        <taxon>Fungi</taxon>
        <taxon>Dikarya</taxon>
        <taxon>Ascomycota</taxon>
        <taxon>Pezizomycotina</taxon>
        <taxon>Sordariomycetes</taxon>
        <taxon>Hypocreomycetidae</taxon>
        <taxon>Glomerellales</taxon>
        <taxon>Glomerellaceae</taxon>
        <taxon>Colletotrichum</taxon>
        <taxon>Colletotrichum boninense species complex</taxon>
    </lineage>
</organism>
<name>A0A9P6LHP2_9PEZI</name>
<keyword evidence="3" id="KW-1185">Reference proteome</keyword>
<reference evidence="2" key="2">
    <citation type="submission" date="2020-11" db="EMBL/GenBank/DDBJ databases">
        <title>Whole genome sequencing of Colletotrichum sp.</title>
        <authorList>
            <person name="Li H."/>
        </authorList>
    </citation>
    <scope>NUCLEOTIDE SEQUENCE</scope>
    <source>
        <strain evidence="2">CkLH20</strain>
    </source>
</reference>
<evidence type="ECO:0000313" key="2">
    <source>
        <dbReference type="EMBL" id="KAF9873376.1"/>
    </source>
</evidence>
<dbReference type="AlphaFoldDB" id="A0A9P6LHP2"/>
<feature type="compositionally biased region" description="Basic and acidic residues" evidence="1">
    <location>
        <begin position="17"/>
        <end position="91"/>
    </location>
</feature>
<protein>
    <submittedName>
        <fullName evidence="2">Uncharacterized protein</fullName>
    </submittedName>
</protein>
<dbReference type="Proteomes" id="UP000781932">
    <property type="component" value="Unassembled WGS sequence"/>
</dbReference>
<reference evidence="2" key="1">
    <citation type="submission" date="2020-03" db="EMBL/GenBank/DDBJ databases">
        <authorList>
            <person name="He L."/>
        </authorList>
    </citation>
    <scope>NUCLEOTIDE SEQUENCE</scope>
    <source>
        <strain evidence="2">CkLH20</strain>
    </source>
</reference>
<sequence>MAVPPHLLKAIATSEHNAPEERDAAQRTLDSTERLMGKRLEMGLEREGGQQDQDQDRREQRGDEHGEKTRTQDGDQVKGEKDLSDKNDQSK</sequence>
<evidence type="ECO:0000313" key="3">
    <source>
        <dbReference type="Proteomes" id="UP000781932"/>
    </source>
</evidence>
<accession>A0A9P6LHP2</accession>
<evidence type="ECO:0000256" key="1">
    <source>
        <dbReference type="SAM" id="MobiDB-lite"/>
    </source>
</evidence>
<gene>
    <name evidence="2" type="ORF">CkaCkLH20_09189</name>
</gene>
<comment type="caution">
    <text evidence="2">The sequence shown here is derived from an EMBL/GenBank/DDBJ whole genome shotgun (WGS) entry which is preliminary data.</text>
</comment>
<dbReference type="GeneID" id="62164978"/>
<dbReference type="EMBL" id="JAATWM020000032">
    <property type="protein sequence ID" value="KAF9873376.1"/>
    <property type="molecule type" value="Genomic_DNA"/>
</dbReference>
<proteinExistence type="predicted"/>
<dbReference type="Gene3D" id="3.10.170.10">
    <property type="match status" value="1"/>
</dbReference>
<dbReference type="RefSeq" id="XP_038742837.1">
    <property type="nucleotide sequence ID" value="XM_038891904.1"/>
</dbReference>
<feature type="region of interest" description="Disordered" evidence="1">
    <location>
        <begin position="12"/>
        <end position="91"/>
    </location>
</feature>